<dbReference type="InterPro" id="IPR000409">
    <property type="entry name" value="BEACH_dom"/>
</dbReference>
<dbReference type="CDD" id="cd01201">
    <property type="entry name" value="PH_BEACH"/>
    <property type="match status" value="1"/>
</dbReference>
<dbReference type="InterPro" id="IPR031570">
    <property type="entry name" value="NBEA/BDCP_DUF4704"/>
</dbReference>
<feature type="domain" description="BEACH-type PH" evidence="10">
    <location>
        <begin position="1512"/>
        <end position="1620"/>
    </location>
</feature>
<proteinExistence type="predicted"/>
<keyword evidence="2" id="KW-0853">WD repeat</keyword>
<dbReference type="GO" id="GO:0005829">
    <property type="term" value="C:cytosol"/>
    <property type="evidence" value="ECO:0007669"/>
    <property type="project" value="TreeGrafter"/>
</dbReference>
<dbReference type="SUPFAM" id="SSF48371">
    <property type="entry name" value="ARM repeat"/>
    <property type="match status" value="1"/>
</dbReference>
<dbReference type="SUPFAM" id="SSF81837">
    <property type="entry name" value="BEACH domain"/>
    <property type="match status" value="1"/>
</dbReference>
<dbReference type="OMA" id="XRKVEIM"/>
<dbReference type="InterPro" id="IPR050865">
    <property type="entry name" value="BEACH_Domain"/>
</dbReference>
<dbReference type="GO" id="GO:0008104">
    <property type="term" value="P:intracellular protein localization"/>
    <property type="evidence" value="ECO:0007669"/>
    <property type="project" value="TreeGrafter"/>
</dbReference>
<dbReference type="Pfam" id="PF14844">
    <property type="entry name" value="PH_BEACH"/>
    <property type="match status" value="1"/>
</dbReference>
<dbReference type="InterPro" id="IPR001680">
    <property type="entry name" value="WD40_rpt"/>
</dbReference>
<dbReference type="Gene3D" id="1.10.1540.10">
    <property type="entry name" value="BEACH domain"/>
    <property type="match status" value="1"/>
</dbReference>
<feature type="domain" description="BEACH" evidence="9">
    <location>
        <begin position="1639"/>
        <end position="1928"/>
    </location>
</feature>
<dbReference type="PROSITE" id="PS51783">
    <property type="entry name" value="PH_BEACH"/>
    <property type="match status" value="1"/>
</dbReference>
<evidence type="ECO:0000259" key="9">
    <source>
        <dbReference type="PROSITE" id="PS50197"/>
    </source>
</evidence>
<comment type="subcellular location">
    <subcellularLocation>
        <location evidence="1">Membrane</location>
    </subcellularLocation>
</comment>
<dbReference type="InterPro" id="IPR036372">
    <property type="entry name" value="BEACH_dom_sf"/>
</dbReference>
<dbReference type="PANTHER" id="PTHR13743:SF162">
    <property type="entry name" value="NEUROBEACHIN"/>
    <property type="match status" value="1"/>
</dbReference>
<dbReference type="InterPro" id="IPR013320">
    <property type="entry name" value="ConA-like_dom_sf"/>
</dbReference>
<evidence type="ECO:0000256" key="7">
    <source>
        <dbReference type="ARBA" id="ARBA00081052"/>
    </source>
</evidence>
<dbReference type="Pfam" id="PF06469">
    <property type="entry name" value="DUF1088"/>
    <property type="match status" value="1"/>
</dbReference>
<evidence type="ECO:0000313" key="11">
    <source>
        <dbReference type="EMBL" id="KHN71907.1"/>
    </source>
</evidence>
<dbReference type="InterPro" id="IPR023362">
    <property type="entry name" value="PH-BEACH_dom"/>
</dbReference>
<feature type="compositionally biased region" description="Basic and acidic residues" evidence="8">
    <location>
        <begin position="14"/>
        <end position="25"/>
    </location>
</feature>
<evidence type="ECO:0000259" key="10">
    <source>
        <dbReference type="PROSITE" id="PS51783"/>
    </source>
</evidence>
<name>A0A0B2URZ8_TOXCA</name>
<dbReference type="Pfam" id="PF13385">
    <property type="entry name" value="Laminin_G_3"/>
    <property type="match status" value="1"/>
</dbReference>
<dbReference type="SUPFAM" id="SSF50978">
    <property type="entry name" value="WD40 repeat-like"/>
    <property type="match status" value="1"/>
</dbReference>
<dbReference type="Pfam" id="PF02138">
    <property type="entry name" value="Beach"/>
    <property type="match status" value="1"/>
</dbReference>
<evidence type="ECO:0000256" key="1">
    <source>
        <dbReference type="ARBA" id="ARBA00004370"/>
    </source>
</evidence>
<dbReference type="Pfam" id="PF15787">
    <property type="entry name" value="DUF4704"/>
    <property type="match status" value="1"/>
</dbReference>
<dbReference type="GO" id="GO:0019901">
    <property type="term" value="F:protein kinase binding"/>
    <property type="evidence" value="ECO:0007669"/>
    <property type="project" value="TreeGrafter"/>
</dbReference>
<dbReference type="InterPro" id="IPR036322">
    <property type="entry name" value="WD40_repeat_dom_sf"/>
</dbReference>
<dbReference type="InterPro" id="IPR046851">
    <property type="entry name" value="NBCH_WD40"/>
</dbReference>
<dbReference type="SUPFAM" id="SSF49899">
    <property type="entry name" value="Concanavalin A-like lectins/glucanases"/>
    <property type="match status" value="1"/>
</dbReference>
<dbReference type="OrthoDB" id="26681at2759"/>
<dbReference type="PROSITE" id="PS50197">
    <property type="entry name" value="BEACH"/>
    <property type="match status" value="1"/>
</dbReference>
<dbReference type="CDD" id="cd06071">
    <property type="entry name" value="Beach"/>
    <property type="match status" value="1"/>
</dbReference>
<reference evidence="11 12" key="1">
    <citation type="submission" date="2014-11" db="EMBL/GenBank/DDBJ databases">
        <title>Genetic blueprint of the zoonotic pathogen Toxocara canis.</title>
        <authorList>
            <person name="Zhu X.-Q."/>
            <person name="Korhonen P.K."/>
            <person name="Cai H."/>
            <person name="Young N.D."/>
            <person name="Nejsum P."/>
            <person name="von Samson-Himmelstjerna G."/>
            <person name="Boag P.R."/>
            <person name="Tan P."/>
            <person name="Li Q."/>
            <person name="Min J."/>
            <person name="Yang Y."/>
            <person name="Wang X."/>
            <person name="Fang X."/>
            <person name="Hall R.S."/>
            <person name="Hofmann A."/>
            <person name="Sternberg P.W."/>
            <person name="Jex A.R."/>
            <person name="Gasser R.B."/>
        </authorList>
    </citation>
    <scope>NUCLEOTIDE SEQUENCE [LARGE SCALE GENOMIC DNA]</scope>
    <source>
        <strain evidence="11">PN_DK_2014</strain>
    </source>
</reference>
<organism evidence="11 12">
    <name type="scientific">Toxocara canis</name>
    <name type="common">Canine roundworm</name>
    <dbReference type="NCBI Taxonomy" id="6265"/>
    <lineage>
        <taxon>Eukaryota</taxon>
        <taxon>Metazoa</taxon>
        <taxon>Ecdysozoa</taxon>
        <taxon>Nematoda</taxon>
        <taxon>Chromadorea</taxon>
        <taxon>Rhabditida</taxon>
        <taxon>Spirurina</taxon>
        <taxon>Ascaridomorpha</taxon>
        <taxon>Ascaridoidea</taxon>
        <taxon>Toxocaridae</taxon>
        <taxon>Toxocara</taxon>
    </lineage>
</organism>
<dbReference type="Gene3D" id="1.25.10.10">
    <property type="entry name" value="Leucine-rich Repeat Variant"/>
    <property type="match status" value="1"/>
</dbReference>
<evidence type="ECO:0000256" key="3">
    <source>
        <dbReference type="ARBA" id="ARBA00022737"/>
    </source>
</evidence>
<dbReference type="GO" id="GO:0016020">
    <property type="term" value="C:membrane"/>
    <property type="evidence" value="ECO:0007669"/>
    <property type="project" value="UniProtKB-SubCell"/>
</dbReference>
<dbReference type="EMBL" id="JPKZ01014295">
    <property type="protein sequence ID" value="KHN71907.1"/>
    <property type="molecule type" value="Genomic_DNA"/>
</dbReference>
<sequence length="2331" mass="261753">MSSSVPLPQDETFDASKRNANDDAHSNSGFPNDDHELVGGAFDLESRFIIEDSQNIIRMVHLLDVAPQRLQVLDRLEESDAVVSDLLVQLLGVLASYSISVKETKRFLRALKADNGRWRKNSAKLLQVLKEMPRRDGADVFFSFPGSHCAGIALPPLTKWPYQNGWTFSTWLRMDPLNSVNFEKERPYVYCFRTSKGIGYSCYFMGNCLVVSSMRAPGKEIARCIRQELAPRKWHHIAISHVYSRWSKSEIQCFVDGQLIEAFDVAWSVSTADQFDRCSIGCGPDGEEPFCGQVAALYVFAEAITLQQANSLYCLGATYQSNFRHEAESDLPEGYKKHLFDGWLSNALVISYCPKNCDGQLCLHSSPKTSAAYFVQVPHAIMKEGVEVVITHSIHSSLHSVGGIQMLLPLFAQLDLPHADAADATDYDLCSTLLSAISLLLSTSSSAQQQLFHSKAFLVISSALYEASPRHLKESVLDALFGMAKFLLTSQAGVPLLKQLFDHLLFNPQLWIRASSEVQIRLYHYLASDFLANSNVIAILRRGAIVIELLHAIKFYYWVVPPKAPSTYAVKQTENRPSRGDIVTVRAHMLGLLSRLIAVNDPKENGEAPRDVELNALLNFVATVHEDDNLYDVLALTTRLLAERPAVMVPAFDRKKGLAVLFKLLNSSNELIRVPALKIFGYFLCRSTLKRKNDSVGNLNVLTLLTDRLLLNASYLSLATYNVLFEILVEQMSPLISYTVHAPVTDAFRFENPALLKVIANLITQSENRPQLIMVKRVFLEDLAQMCEHSRENRRTILQMSVWQEWLISLAYVLPASAEEAAISELVFRVFAQLLFHAIRLEYGGWRVWVDTLAIVHSKDGKDDACDVRGGSPEEQPTAIYRTPEFRWSNIHLRLLNDLLSSIENVVEEWKGSNISVLDAVNRSENGVFVANCVHVLSQLTDLLIMACGGLLPLLAAATSPNSELEIVDSAAQGLPISDAARLLSRFAQLADVFIFVSSISFSDLEQEKNMPSGGILRQTLRLVSTMAVRNILACRARRGDVSFDTPRDAKQIARATTIAQFISGGLDEKNKEDLMDADRLLQEVDLQRLKGIVYRDMEENRQAQFLALAVTYLLSVLMVSRYRDILEPPSTPSPFFDTTKAGVTATSSETTVGGERVNGISSSAAGVRAKSSMHKRHDSGISDGNAQAENVASIRLQQMSVHEDENQYSQNHLDTFIDQNLESRALEAGERRAYLTTKLQNALETTAPLLREIMTDFRSFLQRTLLGTHGQEIMNDVKVMETMKNQAGSVIELVMLLCSQEWQTSLQKHAGLAFIELVNEGRLMAHATRDHVLRVANEADFILNRLRAEDVSKHAQFESDAAEQMHHRRREETVNEHLIMASRRRDLLVASRLLGKLTTILISPSGAWVDSKRQLEVFWKLDVWEDDSRRRKRFVPNPYGCRHSAAPLKTVLESAACAQEAEKAREELLRELLARRVLSLGSLKTGSALGELVDESDIDKWASEPEPNVDFQRENTSYSTPGRLIAPGIVVPGTLSITTNELYFDADEEHPLYKQQDIKSLRYCDNLHGRWHFHEIRAIFLRRYLLENTALELFLSSRTAIMFAFADEGTVRKVVDCLPRVGVGVKYGLPQSRKASLMTPRQLFKHSDMSQKWQRREISNFDYLMFLNTVAGRTYNDLNQYPIFPWVLANYTANTLDLNIASNFRDLSKPVGALSEARRKFFQERYSSWEHETVPPFHYGTHYSTQAFTLNWLLRVEPFTTIFLHFQSGKFDHSNRLFHSIAEAWDSCQRDSHDVKELIPELFYMPEMLLNSNDFDLGSRDDGAVLGDVVLPPWAKNAEHFIALHRQALESDLVSCQLNQWIDLVFGYKQKGPEAVRATNVFYYLTYEGALNLNSIENPTVREGLEQQMISFGQTPAQLMTEPHPPRHSVMTISPTMFQTCQDDLCMLMKFVSNSAIVHLSANTFTQLPHPTVISIANNLVFALNRWNNNYTGAAAAPLTPTLNSPSENGGSESLSSAPSNLPLTVDPLLAAGNPSQPLPRRHLGDALDQRMKIRWNNFVTTVESRSIVVCGYPDYSFRVIDTDTARVRQVVYGHSDVVTCLARSEANLFADCYIASGSLDCTVVLWHWNAQTQTIAGEYNMPGEVAAPRAIITGHDAHITVICVSAEHGVVLSASKDGTVLIHTTQGDLLRRMHSSLVPDVIECGVNLLLMSRECIVVVLYGHEHFITFTTTGRQLAYLRSPERILCGVLSRDGEYIVVGSEEGRVSILRLFPLELLYSFQQTDSVVRSVALSSNQRFVLAGLDSGAIVVFNVDFNKWHYEYRHRYSLH</sequence>
<evidence type="ECO:0000256" key="8">
    <source>
        <dbReference type="SAM" id="MobiDB-lite"/>
    </source>
</evidence>
<evidence type="ECO:0000256" key="2">
    <source>
        <dbReference type="ARBA" id="ARBA00022574"/>
    </source>
</evidence>
<dbReference type="InterPro" id="IPR011993">
    <property type="entry name" value="PH-like_dom_sf"/>
</dbReference>
<dbReference type="PANTHER" id="PTHR13743">
    <property type="entry name" value="BEIGE/BEACH-RELATED"/>
    <property type="match status" value="1"/>
</dbReference>
<dbReference type="Pfam" id="PF20426">
    <property type="entry name" value="NBCH_WD40"/>
    <property type="match status" value="1"/>
</dbReference>
<dbReference type="Proteomes" id="UP000031036">
    <property type="component" value="Unassembled WGS sequence"/>
</dbReference>
<dbReference type="Gene3D" id="2.60.120.200">
    <property type="match status" value="1"/>
</dbReference>
<dbReference type="InterPro" id="IPR016024">
    <property type="entry name" value="ARM-type_fold"/>
</dbReference>
<feature type="region of interest" description="Disordered" evidence="8">
    <location>
        <begin position="1"/>
        <end position="32"/>
    </location>
</feature>
<keyword evidence="3" id="KW-0677">Repeat</keyword>
<dbReference type="Gene3D" id="2.30.29.30">
    <property type="entry name" value="Pleckstrin-homology domain (PH domain)/Phosphotyrosine-binding domain (PTB)"/>
    <property type="match status" value="1"/>
</dbReference>
<comment type="function">
    <text evidence="5">Binds to type II regulatory subunits of protein kinase A and anchors/targets them to the membrane. May anchor the kinase to cytoskeletal and/or organelle-associated proteins. Regulates endosomal traffic in polarized epithelial cells such as the vulval precursor cells and intestinal cells. Thought to act as a negative regulator of lin-12 activity in vulval precursor cells. May have a role in the internalization process from basolateral surface of polarized epithelial cells.</text>
</comment>
<dbReference type="InterPro" id="IPR011989">
    <property type="entry name" value="ARM-like"/>
</dbReference>
<dbReference type="SMART" id="SM01026">
    <property type="entry name" value="Beach"/>
    <property type="match status" value="1"/>
</dbReference>
<dbReference type="SUPFAM" id="SSF50729">
    <property type="entry name" value="PH domain-like"/>
    <property type="match status" value="1"/>
</dbReference>
<keyword evidence="12" id="KW-1185">Reference proteome</keyword>
<dbReference type="InterPro" id="IPR015943">
    <property type="entry name" value="WD40/YVTN_repeat-like_dom_sf"/>
</dbReference>
<dbReference type="FunFam" id="1.10.1540.10:FF:000001">
    <property type="entry name" value="neurobeachin isoform X1"/>
    <property type="match status" value="1"/>
</dbReference>
<evidence type="ECO:0000256" key="4">
    <source>
        <dbReference type="ARBA" id="ARBA00023136"/>
    </source>
</evidence>
<dbReference type="Gene3D" id="2.130.10.10">
    <property type="entry name" value="YVTN repeat-like/Quinoprotein amine dehydrogenase"/>
    <property type="match status" value="2"/>
</dbReference>
<dbReference type="STRING" id="6265.A0A0B2URZ8"/>
<evidence type="ECO:0000256" key="5">
    <source>
        <dbReference type="ARBA" id="ARBA00059038"/>
    </source>
</evidence>
<gene>
    <name evidence="11" type="primary">sel-2</name>
    <name evidence="11" type="ORF">Tcan_18703</name>
</gene>
<evidence type="ECO:0000256" key="6">
    <source>
        <dbReference type="ARBA" id="ARBA00068767"/>
    </source>
</evidence>
<evidence type="ECO:0000313" key="12">
    <source>
        <dbReference type="Proteomes" id="UP000031036"/>
    </source>
</evidence>
<dbReference type="SMART" id="SM00320">
    <property type="entry name" value="WD40"/>
    <property type="match status" value="4"/>
</dbReference>
<feature type="region of interest" description="Disordered" evidence="8">
    <location>
        <begin position="1164"/>
        <end position="1185"/>
    </location>
</feature>
<protein>
    <recommendedName>
        <fullName evidence="6">Putative neurobeachin homolog</fullName>
    </recommendedName>
    <alternativeName>
        <fullName evidence="7">Suppressor enhancer of lin-12</fullName>
    </alternativeName>
</protein>
<keyword evidence="4" id="KW-0472">Membrane</keyword>
<dbReference type="InterPro" id="IPR010508">
    <property type="entry name" value="NBEA-like_DUF1088"/>
</dbReference>
<comment type="caution">
    <text evidence="11">The sequence shown here is derived from an EMBL/GenBank/DDBJ whole genome shotgun (WGS) entry which is preliminary data.</text>
</comment>
<accession>A0A0B2URZ8</accession>